<comment type="caution">
    <text evidence="3">The sequence shown here is derived from an EMBL/GenBank/DDBJ whole genome shotgun (WGS) entry which is preliminary data.</text>
</comment>
<accession>A0A1V6PYI0</accession>
<gene>
    <name evidence="3" type="ORF">PENANT_c024G01576</name>
</gene>
<keyword evidence="4" id="KW-1185">Reference proteome</keyword>
<dbReference type="EMBL" id="MDYN01000024">
    <property type="protein sequence ID" value="OQD82015.1"/>
    <property type="molecule type" value="Genomic_DNA"/>
</dbReference>
<comment type="similarity">
    <text evidence="1">Belongs to the UPF0696 family.</text>
</comment>
<dbReference type="AlphaFoldDB" id="A0A1V6PYI0"/>
<evidence type="ECO:0000313" key="3">
    <source>
        <dbReference type="EMBL" id="OQD82015.1"/>
    </source>
</evidence>
<reference evidence="4" key="1">
    <citation type="journal article" date="2017" name="Nat. Microbiol.">
        <title>Global analysis of biosynthetic gene clusters reveals vast potential of secondary metabolite production in Penicillium species.</title>
        <authorList>
            <person name="Nielsen J.C."/>
            <person name="Grijseels S."/>
            <person name="Prigent S."/>
            <person name="Ji B."/>
            <person name="Dainat J."/>
            <person name="Nielsen K.F."/>
            <person name="Frisvad J.C."/>
            <person name="Workman M."/>
            <person name="Nielsen J."/>
        </authorList>
    </citation>
    <scope>NUCLEOTIDE SEQUENCE [LARGE SCALE GENOMIC DNA]</scope>
    <source>
        <strain evidence="4">IBT 31811</strain>
    </source>
</reference>
<protein>
    <recommendedName>
        <fullName evidence="5">DUF1917 domain-containing protein</fullName>
    </recommendedName>
</protein>
<feature type="region of interest" description="Disordered" evidence="2">
    <location>
        <begin position="45"/>
        <end position="101"/>
    </location>
</feature>
<sequence length="260" mass="28570">MSPDTEMASHEEIFSDESSFYGDEDTKNELEKACASFDPEPFWAQIHQHLPATQQHNARASTRPAKASSSDVSMKDASPPASSTTLPADRRGKTEPVDSFLSRLPPSKLTVQDTEWIWTWNSAGSRKNGGDVASFTRKGHELLNAYEEESTRLRQAHDASGAKTTSGLTRKLNPLRQELEKAILALARETDVTTGKWMLFPSVEHVDEVWRAVVSATEKGQLGDAAKVATDDGSGSGQARLICVYTADFAEKEDLKRVLC</sequence>
<dbReference type="SUPFAM" id="SSF55418">
    <property type="entry name" value="eIF4e-like"/>
    <property type="match status" value="1"/>
</dbReference>
<dbReference type="PANTHER" id="PTHR31977">
    <property type="entry name" value="UPF0696 PROTEIN C11ORF68"/>
    <property type="match status" value="1"/>
</dbReference>
<evidence type="ECO:0000256" key="1">
    <source>
        <dbReference type="ARBA" id="ARBA00010568"/>
    </source>
</evidence>
<name>A0A1V6PYI0_9EURO</name>
<dbReference type="Pfam" id="PF08939">
    <property type="entry name" value="Bles03"/>
    <property type="match status" value="1"/>
</dbReference>
<dbReference type="InterPro" id="IPR015034">
    <property type="entry name" value="Bles03"/>
</dbReference>
<dbReference type="Gene3D" id="3.30.760.10">
    <property type="entry name" value="RNA Cap, Translation Initiation Factor Eif4e"/>
    <property type="match status" value="1"/>
</dbReference>
<organism evidence="3 4">
    <name type="scientific">Penicillium antarcticum</name>
    <dbReference type="NCBI Taxonomy" id="416450"/>
    <lineage>
        <taxon>Eukaryota</taxon>
        <taxon>Fungi</taxon>
        <taxon>Dikarya</taxon>
        <taxon>Ascomycota</taxon>
        <taxon>Pezizomycotina</taxon>
        <taxon>Eurotiomycetes</taxon>
        <taxon>Eurotiomycetidae</taxon>
        <taxon>Eurotiales</taxon>
        <taxon>Aspergillaceae</taxon>
        <taxon>Penicillium</taxon>
    </lineage>
</organism>
<dbReference type="PANTHER" id="PTHR31977:SF1">
    <property type="entry name" value="UPF0696 PROTEIN C11ORF68"/>
    <property type="match status" value="1"/>
</dbReference>
<feature type="compositionally biased region" description="Polar residues" evidence="2">
    <location>
        <begin position="51"/>
        <end position="60"/>
    </location>
</feature>
<feature type="region of interest" description="Disordered" evidence="2">
    <location>
        <begin position="1"/>
        <end position="33"/>
    </location>
</feature>
<evidence type="ECO:0008006" key="5">
    <source>
        <dbReference type="Google" id="ProtNLM"/>
    </source>
</evidence>
<dbReference type="Proteomes" id="UP000191672">
    <property type="component" value="Unassembled WGS sequence"/>
</dbReference>
<evidence type="ECO:0000313" key="4">
    <source>
        <dbReference type="Proteomes" id="UP000191672"/>
    </source>
</evidence>
<evidence type="ECO:0000256" key="2">
    <source>
        <dbReference type="SAM" id="MobiDB-lite"/>
    </source>
</evidence>
<dbReference type="InterPro" id="IPR023398">
    <property type="entry name" value="TIF_eIF4e-like"/>
</dbReference>
<proteinExistence type="inferred from homology"/>